<sequence>LQYLYNVEIEVDWFGVMFLAEGIADCLDLINILRGTMQDFKTLSATIKEFVKTKISLPSSSTTSSPANLSPSEEFIEIVTTTLAKN</sequence>
<name>A0ACA9SYL3_9GLOM</name>
<feature type="non-terminal residue" evidence="1">
    <location>
        <position position="1"/>
    </location>
</feature>
<gene>
    <name evidence="1" type="ORF">RPERSI_LOCUS37038</name>
</gene>
<accession>A0ACA9SYL3</accession>
<evidence type="ECO:0000313" key="2">
    <source>
        <dbReference type="Proteomes" id="UP000789920"/>
    </source>
</evidence>
<organism evidence="1 2">
    <name type="scientific">Racocetra persica</name>
    <dbReference type="NCBI Taxonomy" id="160502"/>
    <lineage>
        <taxon>Eukaryota</taxon>
        <taxon>Fungi</taxon>
        <taxon>Fungi incertae sedis</taxon>
        <taxon>Mucoromycota</taxon>
        <taxon>Glomeromycotina</taxon>
        <taxon>Glomeromycetes</taxon>
        <taxon>Diversisporales</taxon>
        <taxon>Gigasporaceae</taxon>
        <taxon>Racocetra</taxon>
    </lineage>
</organism>
<protein>
    <submittedName>
        <fullName evidence="1">2248_t:CDS:1</fullName>
    </submittedName>
</protein>
<evidence type="ECO:0000313" key="1">
    <source>
        <dbReference type="EMBL" id="CAG8852356.1"/>
    </source>
</evidence>
<reference evidence="1" key="1">
    <citation type="submission" date="2021-06" db="EMBL/GenBank/DDBJ databases">
        <authorList>
            <person name="Kallberg Y."/>
            <person name="Tangrot J."/>
            <person name="Rosling A."/>
        </authorList>
    </citation>
    <scope>NUCLEOTIDE SEQUENCE</scope>
    <source>
        <strain evidence="1">MA461A</strain>
    </source>
</reference>
<proteinExistence type="predicted"/>
<comment type="caution">
    <text evidence="1">The sequence shown here is derived from an EMBL/GenBank/DDBJ whole genome shotgun (WGS) entry which is preliminary data.</text>
</comment>
<feature type="non-terminal residue" evidence="1">
    <location>
        <position position="86"/>
    </location>
</feature>
<dbReference type="Proteomes" id="UP000789920">
    <property type="component" value="Unassembled WGS sequence"/>
</dbReference>
<keyword evidence="2" id="KW-1185">Reference proteome</keyword>
<dbReference type="EMBL" id="CAJVQC010181445">
    <property type="protein sequence ID" value="CAG8852356.1"/>
    <property type="molecule type" value="Genomic_DNA"/>
</dbReference>